<evidence type="ECO:0000256" key="1">
    <source>
        <dbReference type="ARBA" id="ARBA00009219"/>
    </source>
</evidence>
<dbReference type="PANTHER" id="PTHR43245:SF51">
    <property type="entry name" value="SHORT CHAIN DEHYDROGENASE_REDUCTASE FAMILY 42E, MEMBER 2"/>
    <property type="match status" value="1"/>
</dbReference>
<organism>
    <name type="scientific">Serpula lacrymans var. lacrymans (strain S7.9)</name>
    <name type="common">Dry rot fungus</name>
    <dbReference type="NCBI Taxonomy" id="578457"/>
    <lineage>
        <taxon>Eukaryota</taxon>
        <taxon>Fungi</taxon>
        <taxon>Dikarya</taxon>
        <taxon>Basidiomycota</taxon>
        <taxon>Agaricomycotina</taxon>
        <taxon>Agaricomycetes</taxon>
        <taxon>Agaricomycetidae</taxon>
        <taxon>Boletales</taxon>
        <taxon>Coniophorineae</taxon>
        <taxon>Serpulaceae</taxon>
        <taxon>Serpula</taxon>
    </lineage>
</organism>
<dbReference type="KEGG" id="sla:SERLADRAFT_475045"/>
<keyword evidence="3" id="KW-1133">Transmembrane helix</keyword>
<dbReference type="EMBL" id="GL945438">
    <property type="protein sequence ID" value="EGO21960.1"/>
    <property type="molecule type" value="Genomic_DNA"/>
</dbReference>
<dbReference type="KEGG" id="sla:SERLADRAFT_475055"/>
<dbReference type="Gene3D" id="3.40.50.720">
    <property type="entry name" value="NAD(P)-binding Rossmann-like Domain"/>
    <property type="match status" value="1"/>
</dbReference>
<dbReference type="GeneID" id="18820579"/>
<protein>
    <recommendedName>
        <fullName evidence="4">3-beta hydroxysteroid dehydrogenase/isomerase domain-containing protein</fullName>
    </recommendedName>
</protein>
<dbReference type="RefSeq" id="XP_007321744.1">
    <property type="nucleotide sequence ID" value="XM_007321682.1"/>
</dbReference>
<dbReference type="SUPFAM" id="SSF51735">
    <property type="entry name" value="NAD(P)-binding Rossmann-fold domains"/>
    <property type="match status" value="1"/>
</dbReference>
<dbReference type="EMBL" id="GL945438">
    <property type="protein sequence ID" value="EGO21958.1"/>
    <property type="molecule type" value="Genomic_DNA"/>
</dbReference>
<dbReference type="InterPro" id="IPR036291">
    <property type="entry name" value="NAD(P)-bd_dom_sf"/>
</dbReference>
<evidence type="ECO:0000256" key="2">
    <source>
        <dbReference type="ARBA" id="ARBA00023002"/>
    </source>
</evidence>
<dbReference type="InterPro" id="IPR050177">
    <property type="entry name" value="Lipid_A_modif_metabolic_enz"/>
</dbReference>
<name>F8P5S1_SERL9</name>
<keyword evidence="2" id="KW-0560">Oxidoreductase</keyword>
<dbReference type="InterPro" id="IPR002225">
    <property type="entry name" value="3Beta_OHSteriod_DH/Estase"/>
</dbReference>
<evidence type="ECO:0000259" key="4">
    <source>
        <dbReference type="Pfam" id="PF01073"/>
    </source>
</evidence>
<keyword evidence="3" id="KW-0812">Transmembrane</keyword>
<dbReference type="Proteomes" id="UP000008064">
    <property type="component" value="Unassembled WGS sequence"/>
</dbReference>
<dbReference type="RefSeq" id="XP_007321746.1">
    <property type="nucleotide sequence ID" value="XM_007321684.1"/>
</dbReference>
<keyword evidence="3" id="KW-0472">Membrane</keyword>
<dbReference type="AlphaFoldDB" id="F8P5S1"/>
<dbReference type="GO" id="GO:0006694">
    <property type="term" value="P:steroid biosynthetic process"/>
    <property type="evidence" value="ECO:0007669"/>
    <property type="project" value="InterPro"/>
</dbReference>
<dbReference type="HOGENOM" id="CLU_045580_1_0_1"/>
<accession>F8P5S1</accession>
<proteinExistence type="inferred from homology"/>
<dbReference type="GO" id="GO:0016616">
    <property type="term" value="F:oxidoreductase activity, acting on the CH-OH group of donors, NAD or NADP as acceptor"/>
    <property type="evidence" value="ECO:0007669"/>
    <property type="project" value="InterPro"/>
</dbReference>
<dbReference type="PANTHER" id="PTHR43245">
    <property type="entry name" value="BIFUNCTIONAL POLYMYXIN RESISTANCE PROTEIN ARNA"/>
    <property type="match status" value="1"/>
</dbReference>
<gene>
    <name evidence="5" type="ORF">SERLADRAFT_475045</name>
    <name evidence="6" type="ORF">SERLADRAFT_475055</name>
</gene>
<reference evidence="5" key="1">
    <citation type="submission" date="2011-04" db="EMBL/GenBank/DDBJ databases">
        <title>Evolution of plant cell wall degrading machinery underlies the functional diversity of forest fungi.</title>
        <authorList>
            <consortium name="US DOE Joint Genome Institute (JGI-PGF)"/>
            <person name="Eastwood D.C."/>
            <person name="Floudas D."/>
            <person name="Binder M."/>
            <person name="Majcherczyk A."/>
            <person name="Schneider P."/>
            <person name="Aerts A."/>
            <person name="Asiegbu F.O."/>
            <person name="Baker S.E."/>
            <person name="Barry K."/>
            <person name="Bendiksby M."/>
            <person name="Blumentritt M."/>
            <person name="Coutinho P.M."/>
            <person name="Cullen D."/>
            <person name="Cullen D."/>
            <person name="Gathman A."/>
            <person name="Goodell B."/>
            <person name="Henrissat B."/>
            <person name="Ihrmark K."/>
            <person name="Kauserud H."/>
            <person name="Kohler A."/>
            <person name="LaButti K."/>
            <person name="Lapidus A."/>
            <person name="Lavin J.L."/>
            <person name="Lee Y.-H."/>
            <person name="Lindquist E."/>
            <person name="Lilly W."/>
            <person name="Lucas S."/>
            <person name="Morin E."/>
            <person name="Murat C."/>
            <person name="Oguiza J.A."/>
            <person name="Park J."/>
            <person name="Pisabarro A.G."/>
            <person name="Riley R."/>
            <person name="Rosling A."/>
            <person name="Salamov A."/>
            <person name="Schmidt O."/>
            <person name="Schmutz J."/>
            <person name="Skrede I."/>
            <person name="Stenlid J."/>
            <person name="Wiebenga A."/>
            <person name="Xie X."/>
            <person name="Kues U."/>
            <person name="Hibbett D.S."/>
            <person name="Hoffmeister D."/>
            <person name="Hogberg N."/>
            <person name="Martin F."/>
            <person name="Grigoriev I.V."/>
            <person name="Watkinson S.C."/>
        </authorList>
    </citation>
    <scope>NUCLEOTIDE SEQUENCE</scope>
    <source>
        <strain evidence="5">S7.9</strain>
    </source>
</reference>
<feature type="transmembrane region" description="Helical" evidence="3">
    <location>
        <begin position="73"/>
        <end position="91"/>
    </location>
</feature>
<evidence type="ECO:0000313" key="6">
    <source>
        <dbReference type="EMBL" id="EGO21960.1"/>
    </source>
</evidence>
<dbReference type="Pfam" id="PF01073">
    <property type="entry name" value="3Beta_HSD"/>
    <property type="match status" value="1"/>
</dbReference>
<comment type="similarity">
    <text evidence="1">Belongs to the 3-beta-HSD family.</text>
</comment>
<evidence type="ECO:0000313" key="5">
    <source>
        <dbReference type="EMBL" id="EGO21958.1"/>
    </source>
</evidence>
<sequence>MPLLALLAIPVALLLFSIYLWLVNRSITTVPATALPFSPHRWTVSDIEQTAARLEKDPINTLPHLPPPTGRRYIVVGGSGLVGGWIVLHLLQRGEDPANIRIVDIRRPVRKDMLSGKPAQVGFVAADVQDSKSVGAAFAADWPDSGATSDKGITVFHTVACIRFYERHSSLVSRSSSLNVDGTRNVLEAAQQNGVDILVYTSSASIPVPRTQYWIWPWQRHAKTFVQLVRDDVTGVARKHKDCFSNYSYTKALAEKLVCDADSPSKGFRTGCVRPGNAIFGPGGDLNAGAYLVRGMNPSWAAPMIQSFTYVENASYAHLLYEQRLLENQSSPGPSHPDVGGKAFAITDRGNPISYGDLYLALSTLTGGKVQFPSLPPAPLLFLATLIEWYYIAQSYVPRLLPAVQGDLRNLQPAMFSLVTIHMKVDDSKAQQLPQNGGLGYQPPFSTLEGVCHLVEDHLKNVDYGQEHQRTGGGITLGFRAKN</sequence>
<dbReference type="GeneID" id="18820580"/>
<dbReference type="OrthoDB" id="10058185at2759"/>
<feature type="domain" description="3-beta hydroxysteroid dehydrogenase/isomerase" evidence="4">
    <location>
        <begin position="74"/>
        <end position="367"/>
    </location>
</feature>
<evidence type="ECO:0000256" key="3">
    <source>
        <dbReference type="SAM" id="Phobius"/>
    </source>
</evidence>